<name>A0ABZ3CDW9_9ACTN</name>
<dbReference type="EMBL" id="CP115965">
    <property type="protein sequence ID" value="WZW99815.1"/>
    <property type="molecule type" value="Genomic_DNA"/>
</dbReference>
<dbReference type="Pfam" id="PF13561">
    <property type="entry name" value="adh_short_C2"/>
    <property type="match status" value="1"/>
</dbReference>
<dbReference type="SUPFAM" id="SSF51735">
    <property type="entry name" value="NAD(P)-binding Rossmann-fold domains"/>
    <property type="match status" value="1"/>
</dbReference>
<sequence>MGVQATSRAGAGPLAGRAAWVTGSSRGIGWAIAEDLALAGAAVVIHGSDPDSSAALGDGASLPEVAERLAEETGARVGWVAGDLVDVRNVRALAAEAATQVGDLDILVHAAGGDIGTSGVRGPHAGKITEGNDALGLADDEVRAIWERNFSTCVNVCREVVPGMLERRRGAVVTIGSIAGLTGLTSSAIYASAKAAVHEYTRCLAAQARPHGVTVNAVAPGDILTTRFRASRPLDPARTDDPGLGRYGRPEEIAAAVRFLVSPEASYVTGQVLRVDGGLQLWPS</sequence>
<dbReference type="PRINTS" id="PR00080">
    <property type="entry name" value="SDRFAMILY"/>
</dbReference>
<dbReference type="PANTHER" id="PTHR42760">
    <property type="entry name" value="SHORT-CHAIN DEHYDROGENASES/REDUCTASES FAMILY MEMBER"/>
    <property type="match status" value="1"/>
</dbReference>
<evidence type="ECO:0000313" key="2">
    <source>
        <dbReference type="EMBL" id="WZW99815.1"/>
    </source>
</evidence>
<dbReference type="RefSeq" id="WP_342373328.1">
    <property type="nucleotide sequence ID" value="NZ_CP115965.1"/>
</dbReference>
<reference evidence="2 3" key="1">
    <citation type="journal article" date="2023" name="Environ Microbiome">
        <title>A coral-associated actinobacterium mitigates coral bleaching under heat stress.</title>
        <authorList>
            <person name="Li J."/>
            <person name="Zou Y."/>
            <person name="Li Q."/>
            <person name="Zhang J."/>
            <person name="Bourne D.G."/>
            <person name="Lyu Y."/>
            <person name="Liu C."/>
            <person name="Zhang S."/>
        </authorList>
    </citation>
    <scope>NUCLEOTIDE SEQUENCE [LARGE SCALE GENOMIC DNA]</scope>
    <source>
        <strain evidence="2 3">SCSIO 13291</strain>
    </source>
</reference>
<gene>
    <name evidence="2" type="ORF">PCC79_06375</name>
</gene>
<accession>A0ABZ3CDW9</accession>
<dbReference type="PRINTS" id="PR00081">
    <property type="entry name" value="GDHRDH"/>
</dbReference>
<keyword evidence="3" id="KW-1185">Reference proteome</keyword>
<dbReference type="Proteomes" id="UP001434337">
    <property type="component" value="Chromosome"/>
</dbReference>
<dbReference type="PROSITE" id="PS00061">
    <property type="entry name" value="ADH_SHORT"/>
    <property type="match status" value="1"/>
</dbReference>
<evidence type="ECO:0000256" key="1">
    <source>
        <dbReference type="ARBA" id="ARBA00006484"/>
    </source>
</evidence>
<evidence type="ECO:0000313" key="3">
    <source>
        <dbReference type="Proteomes" id="UP001434337"/>
    </source>
</evidence>
<dbReference type="PANTHER" id="PTHR42760:SF78">
    <property type="entry name" value="3-OXOACYL-[ACYL-CARRIER-PROTEIN] REDUCTASE [NADH]"/>
    <property type="match status" value="1"/>
</dbReference>
<dbReference type="InterPro" id="IPR002347">
    <property type="entry name" value="SDR_fam"/>
</dbReference>
<dbReference type="InterPro" id="IPR020904">
    <property type="entry name" value="Sc_DH/Rdtase_CS"/>
</dbReference>
<dbReference type="InterPro" id="IPR036291">
    <property type="entry name" value="NAD(P)-bd_dom_sf"/>
</dbReference>
<organism evidence="2 3">
    <name type="scientific">Propioniciclava soli</name>
    <dbReference type="NCBI Taxonomy" id="2775081"/>
    <lineage>
        <taxon>Bacteria</taxon>
        <taxon>Bacillati</taxon>
        <taxon>Actinomycetota</taxon>
        <taxon>Actinomycetes</taxon>
        <taxon>Propionibacteriales</taxon>
        <taxon>Propionibacteriaceae</taxon>
        <taxon>Propioniciclava</taxon>
    </lineage>
</organism>
<comment type="similarity">
    <text evidence="1">Belongs to the short-chain dehydrogenases/reductases (SDR) family.</text>
</comment>
<protein>
    <submittedName>
        <fullName evidence="2">SDR family oxidoreductase</fullName>
    </submittedName>
</protein>
<dbReference type="Gene3D" id="3.40.50.720">
    <property type="entry name" value="NAD(P)-binding Rossmann-like Domain"/>
    <property type="match status" value="1"/>
</dbReference>
<proteinExistence type="inferred from homology"/>